<accession>A0ACC1BHB3</accession>
<sequence>MRDSQCLDTDLNFTKDLSGRQRSISVKRSSLFAIISADIDAWCCEEKEVVIVESELVFMVEKE</sequence>
<proteinExistence type="predicted"/>
<evidence type="ECO:0000313" key="2">
    <source>
        <dbReference type="Proteomes" id="UP001164250"/>
    </source>
</evidence>
<protein>
    <submittedName>
        <fullName evidence="1">Uncharacterized protein</fullName>
    </submittedName>
</protein>
<name>A0ACC1BHB3_9ROSI</name>
<keyword evidence="2" id="KW-1185">Reference proteome</keyword>
<reference evidence="2" key="1">
    <citation type="journal article" date="2023" name="G3 (Bethesda)">
        <title>Genome assembly and association tests identify interacting loci associated with vigor, precocity, and sex in interspecific pistachio rootstocks.</title>
        <authorList>
            <person name="Palmer W."/>
            <person name="Jacygrad E."/>
            <person name="Sagayaradj S."/>
            <person name="Cavanaugh K."/>
            <person name="Han R."/>
            <person name="Bertier L."/>
            <person name="Beede B."/>
            <person name="Kafkas S."/>
            <person name="Golino D."/>
            <person name="Preece J."/>
            <person name="Michelmore R."/>
        </authorList>
    </citation>
    <scope>NUCLEOTIDE SEQUENCE [LARGE SCALE GENOMIC DNA]</scope>
</reference>
<evidence type="ECO:0000313" key="1">
    <source>
        <dbReference type="EMBL" id="KAJ0098334.1"/>
    </source>
</evidence>
<dbReference type="Proteomes" id="UP001164250">
    <property type="component" value="Chromosome 4"/>
</dbReference>
<dbReference type="EMBL" id="CM047900">
    <property type="protein sequence ID" value="KAJ0098334.1"/>
    <property type="molecule type" value="Genomic_DNA"/>
</dbReference>
<comment type="caution">
    <text evidence="1">The sequence shown here is derived from an EMBL/GenBank/DDBJ whole genome shotgun (WGS) entry which is preliminary data.</text>
</comment>
<gene>
    <name evidence="1" type="ORF">Patl1_20708</name>
</gene>
<organism evidence="1 2">
    <name type="scientific">Pistacia atlantica</name>
    <dbReference type="NCBI Taxonomy" id="434234"/>
    <lineage>
        <taxon>Eukaryota</taxon>
        <taxon>Viridiplantae</taxon>
        <taxon>Streptophyta</taxon>
        <taxon>Embryophyta</taxon>
        <taxon>Tracheophyta</taxon>
        <taxon>Spermatophyta</taxon>
        <taxon>Magnoliopsida</taxon>
        <taxon>eudicotyledons</taxon>
        <taxon>Gunneridae</taxon>
        <taxon>Pentapetalae</taxon>
        <taxon>rosids</taxon>
        <taxon>malvids</taxon>
        <taxon>Sapindales</taxon>
        <taxon>Anacardiaceae</taxon>
        <taxon>Pistacia</taxon>
    </lineage>
</organism>